<comment type="caution">
    <text evidence="6">The sequence shown here is derived from an EMBL/GenBank/DDBJ whole genome shotgun (WGS) entry which is preliminary data.</text>
</comment>
<dbReference type="Proteomes" id="UP000383932">
    <property type="component" value="Unassembled WGS sequence"/>
</dbReference>
<evidence type="ECO:0000256" key="2">
    <source>
        <dbReference type="ARBA" id="ARBA00022692"/>
    </source>
</evidence>
<dbReference type="OrthoDB" id="3358017at2759"/>
<feature type="transmembrane region" description="Helical" evidence="5">
    <location>
        <begin position="131"/>
        <end position="148"/>
    </location>
</feature>
<reference evidence="6 7" key="1">
    <citation type="journal article" date="2019" name="Fungal Biol. Biotechnol.">
        <title>Draft genome sequence of fastidious pathogen Ceratobasidium theobromae, which causes vascular-streak dieback in Theobroma cacao.</title>
        <authorList>
            <person name="Ali S.S."/>
            <person name="Asman A."/>
            <person name="Shao J."/>
            <person name="Firmansyah A.P."/>
            <person name="Susilo A.W."/>
            <person name="Rosmana A."/>
            <person name="McMahon P."/>
            <person name="Junaid M."/>
            <person name="Guest D."/>
            <person name="Kheng T.Y."/>
            <person name="Meinhardt L.W."/>
            <person name="Bailey B.A."/>
        </authorList>
    </citation>
    <scope>NUCLEOTIDE SEQUENCE [LARGE SCALE GENOMIC DNA]</scope>
    <source>
        <strain evidence="6 7">CT2</strain>
    </source>
</reference>
<keyword evidence="7" id="KW-1185">Reference proteome</keyword>
<organism evidence="6 7">
    <name type="scientific">Ceratobasidium theobromae</name>
    <dbReference type="NCBI Taxonomy" id="1582974"/>
    <lineage>
        <taxon>Eukaryota</taxon>
        <taxon>Fungi</taxon>
        <taxon>Dikarya</taxon>
        <taxon>Basidiomycota</taxon>
        <taxon>Agaricomycotina</taxon>
        <taxon>Agaricomycetes</taxon>
        <taxon>Cantharellales</taxon>
        <taxon>Ceratobasidiaceae</taxon>
        <taxon>Ceratobasidium</taxon>
    </lineage>
</organism>
<dbReference type="Pfam" id="PF04479">
    <property type="entry name" value="RTA1"/>
    <property type="match status" value="1"/>
</dbReference>
<keyword evidence="3 5" id="KW-1133">Transmembrane helix</keyword>
<dbReference type="GO" id="GO:0000324">
    <property type="term" value="C:fungal-type vacuole"/>
    <property type="evidence" value="ECO:0007669"/>
    <property type="project" value="TreeGrafter"/>
</dbReference>
<dbReference type="PANTHER" id="PTHR31465">
    <property type="entry name" value="PROTEIN RTA1-RELATED"/>
    <property type="match status" value="1"/>
</dbReference>
<feature type="transmembrane region" description="Helical" evidence="5">
    <location>
        <begin position="168"/>
        <end position="188"/>
    </location>
</feature>
<keyword evidence="2 5" id="KW-0812">Transmembrane</keyword>
<evidence type="ECO:0000313" key="7">
    <source>
        <dbReference type="Proteomes" id="UP000383932"/>
    </source>
</evidence>
<evidence type="ECO:0008006" key="8">
    <source>
        <dbReference type="Google" id="ProtNLM"/>
    </source>
</evidence>
<evidence type="ECO:0000256" key="4">
    <source>
        <dbReference type="ARBA" id="ARBA00023136"/>
    </source>
</evidence>
<keyword evidence="4 5" id="KW-0472">Membrane</keyword>
<dbReference type="AlphaFoldDB" id="A0A5N5Q9Q5"/>
<gene>
    <name evidence="6" type="ORF">CTheo_8162</name>
</gene>
<evidence type="ECO:0000313" key="6">
    <source>
        <dbReference type="EMBL" id="KAB5588394.1"/>
    </source>
</evidence>
<dbReference type="PANTHER" id="PTHR31465:SF9">
    <property type="entry name" value="SPHINGOID LONG-CHAIN BASE TRANSPORTER RSB1"/>
    <property type="match status" value="1"/>
</dbReference>
<dbReference type="GO" id="GO:0005886">
    <property type="term" value="C:plasma membrane"/>
    <property type="evidence" value="ECO:0007669"/>
    <property type="project" value="TreeGrafter"/>
</dbReference>
<dbReference type="InterPro" id="IPR007568">
    <property type="entry name" value="RTA1"/>
</dbReference>
<protein>
    <recommendedName>
        <fullName evidence="8">RTA1-domain-containing protein</fullName>
    </recommendedName>
</protein>
<feature type="transmembrane region" description="Helical" evidence="5">
    <location>
        <begin position="60"/>
        <end position="80"/>
    </location>
</feature>
<name>A0A5N5Q9Q5_9AGAM</name>
<sequence length="310" mass="34160">MHLALANNNNKMTGKPDPSVYLPFHYIPTEWVGITFLVLFSITTATHLFEAVYFKTRYMLPTLVFCGVLEVIGWGARHWGHVSPHSENANTMQLVTTILAPSFMTAGMFLLLPKIIRELGTQYSRMPPRMYLIIFGTVDLVTLVIQSVGGAKASLSNSLEDANKGGEIMLGGISLQLAALTLYAALGLEFVIRYGLNRPVGADSGNHERKYAGWGGAPRKLVLMLIGLAIATVFVLIRSVYRTLELSDGWQVNGTINATEKWFNWFDGMPITVAMFTFNVFHPGYLLSDIQEGLPPSARASKEDIEASQA</sequence>
<evidence type="ECO:0000256" key="3">
    <source>
        <dbReference type="ARBA" id="ARBA00022989"/>
    </source>
</evidence>
<accession>A0A5N5Q9Q5</accession>
<feature type="transmembrane region" description="Helical" evidence="5">
    <location>
        <begin position="31"/>
        <end position="53"/>
    </location>
</feature>
<dbReference type="EMBL" id="SSOP01000465">
    <property type="protein sequence ID" value="KAB5588394.1"/>
    <property type="molecule type" value="Genomic_DNA"/>
</dbReference>
<comment type="subcellular location">
    <subcellularLocation>
        <location evidence="1">Membrane</location>
        <topology evidence="1">Multi-pass membrane protein</topology>
    </subcellularLocation>
</comment>
<feature type="transmembrane region" description="Helical" evidence="5">
    <location>
        <begin position="221"/>
        <end position="242"/>
    </location>
</feature>
<proteinExistence type="predicted"/>
<evidence type="ECO:0000256" key="1">
    <source>
        <dbReference type="ARBA" id="ARBA00004141"/>
    </source>
</evidence>
<evidence type="ECO:0000256" key="5">
    <source>
        <dbReference type="SAM" id="Phobius"/>
    </source>
</evidence>
<feature type="transmembrane region" description="Helical" evidence="5">
    <location>
        <begin position="92"/>
        <end position="111"/>
    </location>
</feature>